<organism evidence="1 2">
    <name type="scientific">Panagrolaimus sp. PS1159</name>
    <dbReference type="NCBI Taxonomy" id="55785"/>
    <lineage>
        <taxon>Eukaryota</taxon>
        <taxon>Metazoa</taxon>
        <taxon>Ecdysozoa</taxon>
        <taxon>Nematoda</taxon>
        <taxon>Chromadorea</taxon>
        <taxon>Rhabditida</taxon>
        <taxon>Tylenchina</taxon>
        <taxon>Panagrolaimomorpha</taxon>
        <taxon>Panagrolaimoidea</taxon>
        <taxon>Panagrolaimidae</taxon>
        <taxon>Panagrolaimus</taxon>
    </lineage>
</organism>
<sequence>MNVTSPPSKSFFLLHMNFVMAMAIAGNLFLVFVICRGSRVTKHKISPVQVSFLKSVKMIFIIAQFTIQKKTTIH</sequence>
<dbReference type="WBParaSite" id="PS1159_v2.g17833.t1">
    <property type="protein sequence ID" value="PS1159_v2.g17833.t1"/>
    <property type="gene ID" value="PS1159_v2.g17833"/>
</dbReference>
<evidence type="ECO:0000313" key="2">
    <source>
        <dbReference type="WBParaSite" id="PS1159_v2.g17833.t1"/>
    </source>
</evidence>
<accession>A0AC35FJZ1</accession>
<dbReference type="Proteomes" id="UP000887580">
    <property type="component" value="Unplaced"/>
</dbReference>
<evidence type="ECO:0000313" key="1">
    <source>
        <dbReference type="Proteomes" id="UP000887580"/>
    </source>
</evidence>
<reference evidence="2" key="1">
    <citation type="submission" date="2022-11" db="UniProtKB">
        <authorList>
            <consortium name="WormBaseParasite"/>
        </authorList>
    </citation>
    <scope>IDENTIFICATION</scope>
</reference>
<protein>
    <submittedName>
        <fullName evidence="2">Uncharacterized protein</fullName>
    </submittedName>
</protein>
<name>A0AC35FJZ1_9BILA</name>
<proteinExistence type="predicted"/>